<name>A0A3E4YKP1_9FIRM</name>
<sequence length="153" mass="17335">MSRTKGSTNESIFQTFKTTHSSLSPIENLMLAVYEQAVTDLTFLLKSGKEQSTRSEISFADIYNFFDKSYYNDYVNVNGKEIYNIAIANLLSEDLINENQLEKMENDAIALGVEADRIALDRYKRLGSKSLTNIEAEDLDNIEVEDELDNRAG</sequence>
<gene>
    <name evidence="1" type="ORF">DXB99_01935</name>
</gene>
<dbReference type="AlphaFoldDB" id="A0A3E4YKP1"/>
<dbReference type="EMBL" id="QSTP01000001">
    <property type="protein sequence ID" value="RGM75318.1"/>
    <property type="molecule type" value="Genomic_DNA"/>
</dbReference>
<protein>
    <submittedName>
        <fullName evidence="1">Uncharacterized protein</fullName>
    </submittedName>
</protein>
<dbReference type="Proteomes" id="UP000260758">
    <property type="component" value="Unassembled WGS sequence"/>
</dbReference>
<proteinExistence type="predicted"/>
<evidence type="ECO:0000313" key="1">
    <source>
        <dbReference type="EMBL" id="RGM75318.1"/>
    </source>
</evidence>
<accession>A0A3E4YKP1</accession>
<organism evidence="1 2">
    <name type="scientific">Agathobacter rectalis</name>
    <dbReference type="NCBI Taxonomy" id="39491"/>
    <lineage>
        <taxon>Bacteria</taxon>
        <taxon>Bacillati</taxon>
        <taxon>Bacillota</taxon>
        <taxon>Clostridia</taxon>
        <taxon>Lachnospirales</taxon>
        <taxon>Lachnospiraceae</taxon>
        <taxon>Agathobacter</taxon>
    </lineage>
</organism>
<reference evidence="1 2" key="1">
    <citation type="submission" date="2018-08" db="EMBL/GenBank/DDBJ databases">
        <title>A genome reference for cultivated species of the human gut microbiota.</title>
        <authorList>
            <person name="Zou Y."/>
            <person name="Xue W."/>
            <person name="Luo G."/>
        </authorList>
    </citation>
    <scope>NUCLEOTIDE SEQUENCE [LARGE SCALE GENOMIC DNA]</scope>
    <source>
        <strain evidence="1 2">OM07-13</strain>
    </source>
</reference>
<comment type="caution">
    <text evidence="1">The sequence shown here is derived from an EMBL/GenBank/DDBJ whole genome shotgun (WGS) entry which is preliminary data.</text>
</comment>
<evidence type="ECO:0000313" key="2">
    <source>
        <dbReference type="Proteomes" id="UP000260758"/>
    </source>
</evidence>
<dbReference type="RefSeq" id="WP_117718076.1">
    <property type="nucleotide sequence ID" value="NZ_QSTP01000001.1"/>
</dbReference>